<dbReference type="PANTHER" id="PTHR43690">
    <property type="entry name" value="NARDILYSIN"/>
    <property type="match status" value="1"/>
</dbReference>
<evidence type="ECO:0000256" key="5">
    <source>
        <dbReference type="ARBA" id="ARBA00022801"/>
    </source>
</evidence>
<dbReference type="InterPro" id="IPR007863">
    <property type="entry name" value="Peptidase_M16_C"/>
</dbReference>
<evidence type="ECO:0000256" key="7">
    <source>
        <dbReference type="ARBA" id="ARBA00023049"/>
    </source>
</evidence>
<feature type="domain" description="Peptidase M16 N-terminal" evidence="9">
    <location>
        <begin position="57"/>
        <end position="184"/>
    </location>
</feature>
<evidence type="ECO:0000313" key="11">
    <source>
        <dbReference type="EMBL" id="MCW7752504.1"/>
    </source>
</evidence>
<feature type="domain" description="Peptidase M16 C-terminal" evidence="10">
    <location>
        <begin position="697"/>
        <end position="870"/>
    </location>
</feature>
<sequence>MRIRILSGVWFLILLLHGSPWALAEKEGVDWPWQNSDLTPDPALIYGKLENGFRYLLYPNDHPAGRVHMHLLVRSGSRHEAEGQQGLAHYLEHMAFNGSTHFPPGSLVPFFQEIGMNFGGDTNAHTAFDRTVYDIVLPEGRPETIAKGLRIMADYAGKLLFLPEEIDRERWIILAEKRDRDSAAYRLHQAKQAFFLEGSRIPERPPIGHRSVILSAGPDDFRAFYDNWYRPDRMVLLVVGDMDPAAVKKEMYPAFGFPERGLPAPEEPPVGIPFHEGLRFFCHQEVGSGELNMGVSTVVPMEVRSHTSETEQEEVLRYIGMRILGFRLERLKEEGHLPALATAAFTYDLYGRIRMTDMRVICRDGNWEDALEVSVRTLRDALVHGFAPAELERVRRELIAWYEDRSDAAARQSSRELADELLEALYSHRVPVAAPAMAVHMIPFVKGVGLDQVNRVFRELWSGNHRLVWVTGEGMGAGPDVVKSRMRQRYLAAGDGFPPKIPWEDGAVFPYLPSPEERGRVEKVWEDPALGIRDVLFEDGTLLHVKATDFEAGRVRMRVRLGTGRSGEPWPGLSFVAAETLNLSGTAALTREDLDGALAGKRISLRMGMEVDHHYFDGEARKAELENLIHLLRARLEDPGFRQEALDLARDRYIRSLDQAKGSVERTFRRESSCFFTGGDTRICPPEAEAAGAWSLDAIRGWLAPSLKGDSLEISVVGDVDPPTVELLVARILGPRSLQFGQNAGMMREAPEFVEGSFRKQSVSASPPSSMVQWGFPTGGISSSLQHRGVNLLSAIMDERLREEIRENMAVAYAPFAWHWSHPAWPEWGGVMAAVSVAPEAADEVTGRIRALAAELGSTGVEPALLERVRGPLINSLKTRQQDNRYWLLAVLDGSGARPEVRQWARTLISDYRTWNVEDLSALANRILDPEKASFLRMDTENGERHFW</sequence>
<dbReference type="InterPro" id="IPR001431">
    <property type="entry name" value="Pept_M16_Zn_BS"/>
</dbReference>
<dbReference type="Pfam" id="PF00675">
    <property type="entry name" value="Peptidase_M16"/>
    <property type="match status" value="1"/>
</dbReference>
<accession>A0ABT3N4Y5</accession>
<dbReference type="RefSeq" id="WP_265423371.1">
    <property type="nucleotide sequence ID" value="NZ_JAPFPW010000001.1"/>
</dbReference>
<reference evidence="11 12" key="1">
    <citation type="submission" date="2022-11" db="EMBL/GenBank/DDBJ databases">
        <title>Desulfobotulus tamanensis H1 sp. nov. - anaerobic, alkaliphilic, sulphate reducing bacterium isolated from terrestrial mud volcano.</title>
        <authorList>
            <person name="Frolova A."/>
            <person name="Merkel A.Y."/>
            <person name="Slobodkin A.I."/>
        </authorList>
    </citation>
    <scope>NUCLEOTIDE SEQUENCE [LARGE SCALE GENOMIC DNA]</scope>
    <source>
        <strain evidence="11 12">H1</strain>
    </source>
</reference>
<evidence type="ECO:0000256" key="1">
    <source>
        <dbReference type="ARBA" id="ARBA00001947"/>
    </source>
</evidence>
<proteinExistence type="inferred from homology"/>
<name>A0ABT3N4Y5_9BACT</name>
<feature type="domain" description="Peptidase M16 C-terminal" evidence="10">
    <location>
        <begin position="218"/>
        <end position="398"/>
    </location>
</feature>
<dbReference type="InterPro" id="IPR050626">
    <property type="entry name" value="Peptidase_M16"/>
</dbReference>
<keyword evidence="12" id="KW-1185">Reference proteome</keyword>
<organism evidence="11 12">
    <name type="scientific">Desulfobotulus pelophilus</name>
    <dbReference type="NCBI Taxonomy" id="2823377"/>
    <lineage>
        <taxon>Bacteria</taxon>
        <taxon>Pseudomonadati</taxon>
        <taxon>Thermodesulfobacteriota</taxon>
        <taxon>Desulfobacteria</taxon>
        <taxon>Desulfobacterales</taxon>
        <taxon>Desulfobacteraceae</taxon>
        <taxon>Desulfobotulus</taxon>
    </lineage>
</organism>
<comment type="cofactor">
    <cofactor evidence="1">
        <name>Zn(2+)</name>
        <dbReference type="ChEBI" id="CHEBI:29105"/>
    </cofactor>
</comment>
<comment type="caution">
    <text evidence="11">The sequence shown here is derived from an EMBL/GenBank/DDBJ whole genome shotgun (WGS) entry which is preliminary data.</text>
</comment>
<evidence type="ECO:0000259" key="10">
    <source>
        <dbReference type="Pfam" id="PF05193"/>
    </source>
</evidence>
<dbReference type="InterPro" id="IPR011249">
    <property type="entry name" value="Metalloenz_LuxS/M16"/>
</dbReference>
<dbReference type="Proteomes" id="UP001209681">
    <property type="component" value="Unassembled WGS sequence"/>
</dbReference>
<evidence type="ECO:0000313" key="12">
    <source>
        <dbReference type="Proteomes" id="UP001209681"/>
    </source>
</evidence>
<keyword evidence="7" id="KW-0482">Metalloprotease</keyword>
<keyword evidence="5" id="KW-0378">Hydrolase</keyword>
<protein>
    <submittedName>
        <fullName evidence="11">Insulinase family protein</fullName>
    </submittedName>
</protein>
<evidence type="ECO:0000256" key="6">
    <source>
        <dbReference type="ARBA" id="ARBA00022833"/>
    </source>
</evidence>
<evidence type="ECO:0000256" key="2">
    <source>
        <dbReference type="ARBA" id="ARBA00007261"/>
    </source>
</evidence>
<evidence type="ECO:0000256" key="3">
    <source>
        <dbReference type="ARBA" id="ARBA00022670"/>
    </source>
</evidence>
<dbReference type="Pfam" id="PF05193">
    <property type="entry name" value="Peptidase_M16_C"/>
    <property type="match status" value="2"/>
</dbReference>
<evidence type="ECO:0000256" key="8">
    <source>
        <dbReference type="RuleBase" id="RU004447"/>
    </source>
</evidence>
<dbReference type="PANTHER" id="PTHR43690:SF17">
    <property type="entry name" value="PROTEIN YHJJ"/>
    <property type="match status" value="1"/>
</dbReference>
<dbReference type="SUPFAM" id="SSF63411">
    <property type="entry name" value="LuxS/MPP-like metallohydrolase"/>
    <property type="match status" value="4"/>
</dbReference>
<dbReference type="InterPro" id="IPR011765">
    <property type="entry name" value="Pept_M16_N"/>
</dbReference>
<gene>
    <name evidence="11" type="ORF">OOT00_00730</name>
</gene>
<keyword evidence="4" id="KW-0479">Metal-binding</keyword>
<evidence type="ECO:0000259" key="9">
    <source>
        <dbReference type="Pfam" id="PF00675"/>
    </source>
</evidence>
<comment type="similarity">
    <text evidence="2 8">Belongs to the peptidase M16 family.</text>
</comment>
<keyword evidence="6" id="KW-0862">Zinc</keyword>
<dbReference type="Gene3D" id="3.30.830.10">
    <property type="entry name" value="Metalloenzyme, LuxS/M16 peptidase-like"/>
    <property type="match status" value="4"/>
</dbReference>
<dbReference type="PROSITE" id="PS00143">
    <property type="entry name" value="INSULINASE"/>
    <property type="match status" value="1"/>
</dbReference>
<keyword evidence="3" id="KW-0645">Protease</keyword>
<evidence type="ECO:0000256" key="4">
    <source>
        <dbReference type="ARBA" id="ARBA00022723"/>
    </source>
</evidence>
<dbReference type="EMBL" id="JAPFPW010000001">
    <property type="protein sequence ID" value="MCW7752504.1"/>
    <property type="molecule type" value="Genomic_DNA"/>
</dbReference>